<dbReference type="SUPFAM" id="SSF52402">
    <property type="entry name" value="Adenine nucleotide alpha hydrolases-like"/>
    <property type="match status" value="1"/>
</dbReference>
<keyword evidence="5 10" id="KW-0862">Zinc</keyword>
<dbReference type="STRING" id="1817883.A3G31_04820"/>
<dbReference type="Gene3D" id="3.40.50.620">
    <property type="entry name" value="HUPs"/>
    <property type="match status" value="1"/>
</dbReference>
<feature type="binding site" evidence="10">
    <location>
        <begin position="9"/>
        <end position="19"/>
    </location>
    <ligand>
        <name>ATP</name>
        <dbReference type="ChEBI" id="CHEBI:30616"/>
    </ligand>
</feature>
<dbReference type="CDD" id="cd01995">
    <property type="entry name" value="QueC-like"/>
    <property type="match status" value="1"/>
</dbReference>
<evidence type="ECO:0000256" key="7">
    <source>
        <dbReference type="ARBA" id="ARBA00037993"/>
    </source>
</evidence>
<comment type="similarity">
    <text evidence="7 10">Belongs to the QueC family.</text>
</comment>
<feature type="binding site" evidence="10">
    <location>
        <position position="206"/>
    </location>
    <ligand>
        <name>Zn(2+)</name>
        <dbReference type="ChEBI" id="CHEBI:29105"/>
    </ligand>
</feature>
<feature type="binding site" evidence="10">
    <location>
        <position position="193"/>
    </location>
    <ligand>
        <name>Zn(2+)</name>
        <dbReference type="ChEBI" id="CHEBI:29105"/>
    </ligand>
</feature>
<dbReference type="Pfam" id="PF06508">
    <property type="entry name" value="QueC"/>
    <property type="match status" value="1"/>
</dbReference>
<evidence type="ECO:0000256" key="1">
    <source>
        <dbReference type="ARBA" id="ARBA00005061"/>
    </source>
</evidence>
<dbReference type="UniPathway" id="UPA00391"/>
<keyword evidence="2 10" id="KW-0436">Ligase</keyword>
<dbReference type="GO" id="GO:0016879">
    <property type="term" value="F:ligase activity, forming carbon-nitrogen bonds"/>
    <property type="evidence" value="ECO:0007669"/>
    <property type="project" value="UniProtKB-UniRule"/>
</dbReference>
<keyword evidence="4 10" id="KW-0547">Nucleotide-binding</keyword>
<sequence length="232" mass="25181">MSKKAVILLSGGLDSATLMAMAKQEGYELYPITFCYGQKHGNEINSAKKIASLFKAKEHMIFDIDLKKIGGSSLTTGMSVPKQRELSEISGSIPSTYVPARNTIFLSIALAWAETIGSKAIFIGVNSVDWSGYPDCRPEYIKAFQNLADLGTKTGAEETDKIKILAPLINMTKGEIIKNGLSLGVDYSITHSCYDPVKNGKPCGMCDSCMLRKKGFAEAGIKDPLYAADYKL</sequence>
<evidence type="ECO:0000313" key="12">
    <source>
        <dbReference type="Proteomes" id="UP000178082"/>
    </source>
</evidence>
<keyword evidence="10" id="KW-0671">Queuosine biosynthesis</keyword>
<organism evidence="11 12">
    <name type="scientific">Candidatus Schekmanbacteria bacterium RIFCSPLOWO2_12_FULL_38_15</name>
    <dbReference type="NCBI Taxonomy" id="1817883"/>
    <lineage>
        <taxon>Bacteria</taxon>
        <taxon>Candidatus Schekmaniibacteriota</taxon>
    </lineage>
</organism>
<keyword evidence="6 10" id="KW-0067">ATP-binding</keyword>
<evidence type="ECO:0000256" key="3">
    <source>
        <dbReference type="ARBA" id="ARBA00022723"/>
    </source>
</evidence>
<evidence type="ECO:0000256" key="6">
    <source>
        <dbReference type="ARBA" id="ARBA00022840"/>
    </source>
</evidence>
<dbReference type="NCBIfam" id="TIGR00364">
    <property type="entry name" value="7-cyano-7-deazaguanine synthase QueC"/>
    <property type="match status" value="1"/>
</dbReference>
<dbReference type="PANTHER" id="PTHR42914:SF1">
    <property type="entry name" value="7-CYANO-7-DEAZAGUANINE SYNTHASE"/>
    <property type="match status" value="1"/>
</dbReference>
<comment type="pathway">
    <text evidence="1 10">Purine metabolism; 7-cyano-7-deazaguanine biosynthesis.</text>
</comment>
<feature type="binding site" evidence="10">
    <location>
        <position position="209"/>
    </location>
    <ligand>
        <name>Zn(2+)</name>
        <dbReference type="ChEBI" id="CHEBI:29105"/>
    </ligand>
</feature>
<name>A0A1F7SQ37_9BACT</name>
<evidence type="ECO:0000256" key="4">
    <source>
        <dbReference type="ARBA" id="ARBA00022741"/>
    </source>
</evidence>
<reference evidence="11 12" key="1">
    <citation type="journal article" date="2016" name="Nat. Commun.">
        <title>Thousands of microbial genomes shed light on interconnected biogeochemical processes in an aquifer system.</title>
        <authorList>
            <person name="Anantharaman K."/>
            <person name="Brown C.T."/>
            <person name="Hug L.A."/>
            <person name="Sharon I."/>
            <person name="Castelle C.J."/>
            <person name="Probst A.J."/>
            <person name="Thomas B.C."/>
            <person name="Singh A."/>
            <person name="Wilkins M.J."/>
            <person name="Karaoz U."/>
            <person name="Brodie E.L."/>
            <person name="Williams K.H."/>
            <person name="Hubbard S.S."/>
            <person name="Banfield J.F."/>
        </authorList>
    </citation>
    <scope>NUCLEOTIDE SEQUENCE [LARGE SCALE GENOMIC DNA]</scope>
</reference>
<accession>A0A1F7SQ37</accession>
<dbReference type="EC" id="6.3.4.20" evidence="8 10"/>
<comment type="catalytic activity">
    <reaction evidence="9 10">
        <text>7-carboxy-7-carbaguanine + NH4(+) + 2 ATP = 7-cyano-7-carbaguanine + 2 AMP + 2 diphosphate + 2 H(+)</text>
        <dbReference type="Rhea" id="RHEA:27982"/>
        <dbReference type="ChEBI" id="CHEBI:15378"/>
        <dbReference type="ChEBI" id="CHEBI:28938"/>
        <dbReference type="ChEBI" id="CHEBI:30616"/>
        <dbReference type="ChEBI" id="CHEBI:33019"/>
        <dbReference type="ChEBI" id="CHEBI:45075"/>
        <dbReference type="ChEBI" id="CHEBI:61036"/>
        <dbReference type="ChEBI" id="CHEBI:456215"/>
        <dbReference type="EC" id="6.3.4.20"/>
    </reaction>
</comment>
<dbReference type="GO" id="GO:0008616">
    <property type="term" value="P:tRNA queuosine(34) biosynthetic process"/>
    <property type="evidence" value="ECO:0007669"/>
    <property type="project" value="UniProtKB-UniRule"/>
</dbReference>
<dbReference type="GO" id="GO:0008270">
    <property type="term" value="F:zinc ion binding"/>
    <property type="evidence" value="ECO:0007669"/>
    <property type="project" value="UniProtKB-UniRule"/>
</dbReference>
<dbReference type="PIRSF" id="PIRSF006293">
    <property type="entry name" value="ExsB"/>
    <property type="match status" value="1"/>
</dbReference>
<gene>
    <name evidence="10" type="primary">queC</name>
    <name evidence="11" type="ORF">A3G31_04820</name>
</gene>
<dbReference type="InterPro" id="IPR018317">
    <property type="entry name" value="QueC"/>
</dbReference>
<evidence type="ECO:0000256" key="8">
    <source>
        <dbReference type="ARBA" id="ARBA00039149"/>
    </source>
</evidence>
<evidence type="ECO:0000256" key="5">
    <source>
        <dbReference type="ARBA" id="ARBA00022833"/>
    </source>
</evidence>
<dbReference type="InterPro" id="IPR014729">
    <property type="entry name" value="Rossmann-like_a/b/a_fold"/>
</dbReference>
<dbReference type="EMBL" id="MGDI01000002">
    <property type="protein sequence ID" value="OGL55328.1"/>
    <property type="molecule type" value="Genomic_DNA"/>
</dbReference>
<dbReference type="PANTHER" id="PTHR42914">
    <property type="entry name" value="7-CYANO-7-DEAZAGUANINE SYNTHASE"/>
    <property type="match status" value="1"/>
</dbReference>
<protein>
    <recommendedName>
        <fullName evidence="8 10">7-cyano-7-deazaguanine synthase</fullName>
        <ecNumber evidence="8 10">6.3.4.20</ecNumber>
    </recommendedName>
    <alternativeName>
        <fullName evidence="10">7-cyano-7-carbaguanine synthase</fullName>
    </alternativeName>
    <alternativeName>
        <fullName evidence="10">PreQ(0) synthase</fullName>
    </alternativeName>
    <alternativeName>
        <fullName evidence="10">Queuosine biosynthesis protein QueC</fullName>
    </alternativeName>
</protein>
<evidence type="ECO:0000256" key="2">
    <source>
        <dbReference type="ARBA" id="ARBA00022598"/>
    </source>
</evidence>
<comment type="function">
    <text evidence="10">Catalyzes the ATP-dependent conversion of 7-carboxy-7-deazaguanine (CDG) to 7-cyano-7-deazaguanine (preQ(0)).</text>
</comment>
<evidence type="ECO:0000313" key="11">
    <source>
        <dbReference type="EMBL" id="OGL55328.1"/>
    </source>
</evidence>
<feature type="binding site" evidence="10">
    <location>
        <position position="203"/>
    </location>
    <ligand>
        <name>Zn(2+)</name>
        <dbReference type="ChEBI" id="CHEBI:29105"/>
    </ligand>
</feature>
<comment type="caution">
    <text evidence="11">The sequence shown here is derived from an EMBL/GenBank/DDBJ whole genome shotgun (WGS) entry which is preliminary data.</text>
</comment>
<evidence type="ECO:0000256" key="9">
    <source>
        <dbReference type="ARBA" id="ARBA00047890"/>
    </source>
</evidence>
<dbReference type="GO" id="GO:0005524">
    <property type="term" value="F:ATP binding"/>
    <property type="evidence" value="ECO:0007669"/>
    <property type="project" value="UniProtKB-UniRule"/>
</dbReference>
<dbReference type="AlphaFoldDB" id="A0A1F7SQ37"/>
<proteinExistence type="inferred from homology"/>
<keyword evidence="3 10" id="KW-0479">Metal-binding</keyword>
<evidence type="ECO:0000256" key="10">
    <source>
        <dbReference type="HAMAP-Rule" id="MF_01633"/>
    </source>
</evidence>
<comment type="cofactor">
    <cofactor evidence="10">
        <name>Zn(2+)</name>
        <dbReference type="ChEBI" id="CHEBI:29105"/>
    </cofactor>
    <text evidence="10">Binds 1 zinc ion per subunit.</text>
</comment>
<dbReference type="Proteomes" id="UP000178082">
    <property type="component" value="Unassembled WGS sequence"/>
</dbReference>
<dbReference type="HAMAP" id="MF_01633">
    <property type="entry name" value="QueC"/>
    <property type="match status" value="1"/>
</dbReference>